<organism evidence="2 3">
    <name type="scientific">Paraphaeosphaeria minitans</name>
    <dbReference type="NCBI Taxonomy" id="565426"/>
    <lineage>
        <taxon>Eukaryota</taxon>
        <taxon>Fungi</taxon>
        <taxon>Dikarya</taxon>
        <taxon>Ascomycota</taxon>
        <taxon>Pezizomycotina</taxon>
        <taxon>Dothideomycetes</taxon>
        <taxon>Pleosporomycetidae</taxon>
        <taxon>Pleosporales</taxon>
        <taxon>Massarineae</taxon>
        <taxon>Didymosphaeriaceae</taxon>
        <taxon>Paraphaeosphaeria</taxon>
    </lineage>
</organism>
<accession>A0A9P6GM37</accession>
<reference evidence="2" key="1">
    <citation type="journal article" date="2020" name="Mol. Plant Microbe Interact.">
        <title>Genome Sequence of the Biocontrol Agent Coniothyrium minitans strain Conio (IMI 134523).</title>
        <authorList>
            <person name="Patel D."/>
            <person name="Shittu T.A."/>
            <person name="Baroncelli R."/>
            <person name="Muthumeenakshi S."/>
            <person name="Osborne T.H."/>
            <person name="Janganan T.K."/>
            <person name="Sreenivasaprasad S."/>
        </authorList>
    </citation>
    <scope>NUCLEOTIDE SEQUENCE</scope>
    <source>
        <strain evidence="2">Conio</strain>
    </source>
</reference>
<gene>
    <name evidence="2" type="ORF">PMIN01_04674</name>
</gene>
<name>A0A9P6GM37_9PLEO</name>
<feature type="region of interest" description="Disordered" evidence="1">
    <location>
        <begin position="1"/>
        <end position="30"/>
    </location>
</feature>
<dbReference type="AlphaFoldDB" id="A0A9P6GM37"/>
<evidence type="ECO:0000313" key="3">
    <source>
        <dbReference type="Proteomes" id="UP000756921"/>
    </source>
</evidence>
<dbReference type="EMBL" id="WJXW01000004">
    <property type="protein sequence ID" value="KAF9736895.1"/>
    <property type="molecule type" value="Genomic_DNA"/>
</dbReference>
<proteinExistence type="predicted"/>
<sequence length="163" mass="17419">MPSQSTRMRVSARRHSRGALGSQGRRVPHRRGQNGIAALGLAHTAASVGWGPRRIGGMNAVWVAWLFADSTRDAFQCTLPPRPAPFGVRAPRAGIFRHVQAGYLRQGGVSLEVGTVPTRPGIYWMGGYARPCKVGATRAVRRWGGRREGVVGGARALLGGRSG</sequence>
<comment type="caution">
    <text evidence="2">The sequence shown here is derived from an EMBL/GenBank/DDBJ whole genome shotgun (WGS) entry which is preliminary data.</text>
</comment>
<keyword evidence="3" id="KW-1185">Reference proteome</keyword>
<protein>
    <submittedName>
        <fullName evidence="2">Uncharacterized protein</fullName>
    </submittedName>
</protein>
<evidence type="ECO:0000256" key="1">
    <source>
        <dbReference type="SAM" id="MobiDB-lite"/>
    </source>
</evidence>
<dbReference type="Proteomes" id="UP000756921">
    <property type="component" value="Unassembled WGS sequence"/>
</dbReference>
<evidence type="ECO:0000313" key="2">
    <source>
        <dbReference type="EMBL" id="KAF9736895.1"/>
    </source>
</evidence>